<keyword evidence="3" id="KW-1185">Reference proteome</keyword>
<feature type="compositionally biased region" description="Pro residues" evidence="1">
    <location>
        <begin position="574"/>
        <end position="585"/>
    </location>
</feature>
<evidence type="ECO:0000256" key="1">
    <source>
        <dbReference type="SAM" id="MobiDB-lite"/>
    </source>
</evidence>
<accession>A0A0P9F228</accession>
<feature type="region of interest" description="Disordered" evidence="1">
    <location>
        <begin position="293"/>
        <end position="338"/>
    </location>
</feature>
<feature type="region of interest" description="Disordered" evidence="1">
    <location>
        <begin position="645"/>
        <end position="687"/>
    </location>
</feature>
<dbReference type="GeneID" id="28978025"/>
<feature type="region of interest" description="Disordered" evidence="1">
    <location>
        <begin position="108"/>
        <end position="277"/>
    </location>
</feature>
<feature type="compositionally biased region" description="Pro residues" evidence="1">
    <location>
        <begin position="136"/>
        <end position="152"/>
    </location>
</feature>
<proteinExistence type="predicted"/>
<feature type="compositionally biased region" description="Basic and acidic residues" evidence="1">
    <location>
        <begin position="310"/>
        <end position="325"/>
    </location>
</feature>
<feature type="compositionally biased region" description="Gly residues" evidence="1">
    <location>
        <begin position="469"/>
        <end position="481"/>
    </location>
</feature>
<dbReference type="OrthoDB" id="10686207at2759"/>
<feature type="region of interest" description="Disordered" evidence="1">
    <location>
        <begin position="351"/>
        <end position="613"/>
    </location>
</feature>
<reference evidence="2 3" key="1">
    <citation type="journal article" date="2015" name="Front. Microbiol.">
        <title>Genome sequence of the plant growth promoting endophytic yeast Rhodotorula graminis WP1.</title>
        <authorList>
            <person name="Firrincieli A."/>
            <person name="Otillar R."/>
            <person name="Salamov A."/>
            <person name="Schmutz J."/>
            <person name="Khan Z."/>
            <person name="Redman R.S."/>
            <person name="Fleck N.D."/>
            <person name="Lindquist E."/>
            <person name="Grigoriev I.V."/>
            <person name="Doty S.L."/>
        </authorList>
    </citation>
    <scope>NUCLEOTIDE SEQUENCE [LARGE SCALE GENOMIC DNA]</scope>
    <source>
        <strain evidence="2 3">WP1</strain>
    </source>
</reference>
<feature type="compositionally biased region" description="Low complexity" evidence="1">
    <location>
        <begin position="262"/>
        <end position="274"/>
    </location>
</feature>
<dbReference type="EMBL" id="KQ474082">
    <property type="protein sequence ID" value="KPV73761.1"/>
    <property type="molecule type" value="Genomic_DNA"/>
</dbReference>
<feature type="compositionally biased region" description="Low complexity" evidence="1">
    <location>
        <begin position="664"/>
        <end position="677"/>
    </location>
</feature>
<evidence type="ECO:0000313" key="2">
    <source>
        <dbReference type="EMBL" id="KPV73761.1"/>
    </source>
</evidence>
<feature type="compositionally biased region" description="Polar residues" evidence="1">
    <location>
        <begin position="198"/>
        <end position="210"/>
    </location>
</feature>
<feature type="compositionally biased region" description="Pro residues" evidence="1">
    <location>
        <begin position="172"/>
        <end position="181"/>
    </location>
</feature>
<dbReference type="OMA" id="WEVDERS"/>
<gene>
    <name evidence="2" type="ORF">RHOBADRAFT_54943</name>
</gene>
<dbReference type="STRING" id="578459.A0A0P9F228"/>
<dbReference type="AlphaFoldDB" id="A0A0P9F228"/>
<dbReference type="Proteomes" id="UP000053890">
    <property type="component" value="Unassembled WGS sequence"/>
</dbReference>
<feature type="compositionally biased region" description="Low complexity" evidence="1">
    <location>
        <begin position="601"/>
        <end position="612"/>
    </location>
</feature>
<organism evidence="2 3">
    <name type="scientific">Rhodotorula graminis (strain WP1)</name>
    <dbReference type="NCBI Taxonomy" id="578459"/>
    <lineage>
        <taxon>Eukaryota</taxon>
        <taxon>Fungi</taxon>
        <taxon>Dikarya</taxon>
        <taxon>Basidiomycota</taxon>
        <taxon>Pucciniomycotina</taxon>
        <taxon>Microbotryomycetes</taxon>
        <taxon>Sporidiobolales</taxon>
        <taxon>Sporidiobolaceae</taxon>
        <taxon>Rhodotorula</taxon>
    </lineage>
</organism>
<feature type="compositionally biased region" description="Low complexity" evidence="1">
    <location>
        <begin position="356"/>
        <end position="375"/>
    </location>
</feature>
<feature type="region of interest" description="Disordered" evidence="1">
    <location>
        <begin position="1"/>
        <end position="91"/>
    </location>
</feature>
<protein>
    <submittedName>
        <fullName evidence="2">Uncharacterized protein</fullName>
    </submittedName>
</protein>
<dbReference type="RefSeq" id="XP_018269810.1">
    <property type="nucleotide sequence ID" value="XM_018417577.1"/>
</dbReference>
<feature type="compositionally biased region" description="Low complexity" evidence="1">
    <location>
        <begin position="533"/>
        <end position="560"/>
    </location>
</feature>
<feature type="compositionally biased region" description="Low complexity" evidence="1">
    <location>
        <begin position="409"/>
        <end position="420"/>
    </location>
</feature>
<feature type="compositionally biased region" description="Basic and acidic residues" evidence="1">
    <location>
        <begin position="61"/>
        <end position="80"/>
    </location>
</feature>
<evidence type="ECO:0000313" key="3">
    <source>
        <dbReference type="Proteomes" id="UP000053890"/>
    </source>
</evidence>
<name>A0A0P9F228_RHOGW</name>
<sequence length="714" mass="74243">MVNSIAERYSFLGSEPPRRARDGSAALPLVQRGGAEQRRRGDTSRVSVEGAMNGARGGRAVGEHGQDGVGVARRDGENRRARATSTSSVATCASVDDGLFSALVAAFPSPPVEGPMSPGLDSPSSATGSRGSRRPSLPPPCPPPRAPLPPLPTSSTSSRADVAALSSTRKAPPLPLPPTPPSASIVHVGLGIDVSRPYTLSSKHTSTSAQKPLPPLPVASGSPTSPRFRRLPPTPPPARPGLVEHPFAPPPIPKTYGDARTRTYSTSSGSSRSSLDLGNITADLSELAESFARMGPSAASGRQDGLGGGDVRDVEEERGKERLGEKEEDEDEDEEEQRALVRRVQSLIELQRRKASVASSVGGRSASVASEAGSALTTGGYRAYKLTHRSSFLPPSPTTTRRRRRRRTTSSTSSSSTSTSDSEAEFDLSLDTPATSPALERDGFGWTTMRGVGGRYGRRQSSATTIESVGGGGGGGKGEQGWGPHNEQDDEVEVLASPVTRRSASSAPIPAPSVGRRALPTTRSHLAPPPSSALPRPSLSNARASPSLRRPALPVPSSSPAAPPHRRPSASAPPTLPLPPVPVLEPDPATERRTALPQPHAVATATATASASRLRPLVTASSARLGPSASPAVSRLPALQRLKPLLASSTLRPPQPVGAPSTVARAPGARTAPAEGARAARHGRRSSLQMLPYLVTEQEGLSAARDGAVRLPRR</sequence>
<feature type="compositionally biased region" description="Acidic residues" evidence="1">
    <location>
        <begin position="326"/>
        <end position="336"/>
    </location>
</feature>